<feature type="repeat" description="PPR" evidence="2">
    <location>
        <begin position="385"/>
        <end position="419"/>
    </location>
</feature>
<dbReference type="FunFam" id="1.25.40.10:FF:000090">
    <property type="entry name" value="Pentatricopeptide repeat-containing protein, chloroplastic"/>
    <property type="match status" value="1"/>
</dbReference>
<dbReference type="PANTHER" id="PTHR47926">
    <property type="entry name" value="PENTATRICOPEPTIDE REPEAT-CONTAINING PROTEIN"/>
    <property type="match status" value="1"/>
</dbReference>
<dbReference type="FunFam" id="1.25.40.10:FF:000348">
    <property type="entry name" value="Pentatricopeptide repeat-containing protein chloroplastic"/>
    <property type="match status" value="1"/>
</dbReference>
<evidence type="ECO:0000313" key="4">
    <source>
        <dbReference type="Proteomes" id="UP000236161"/>
    </source>
</evidence>
<keyword evidence="1" id="KW-0677">Repeat</keyword>
<dbReference type="InterPro" id="IPR002885">
    <property type="entry name" value="PPR_rpt"/>
</dbReference>
<proteinExistence type="predicted"/>
<dbReference type="OrthoDB" id="185373at2759"/>
<feature type="repeat" description="PPR" evidence="2">
    <location>
        <begin position="51"/>
        <end position="85"/>
    </location>
</feature>
<gene>
    <name evidence="3" type="primary">PCMP-E28</name>
    <name evidence="3" type="ORF">AXF42_Ash008365</name>
</gene>
<dbReference type="InterPro" id="IPR011990">
    <property type="entry name" value="TPR-like_helical_dom_sf"/>
</dbReference>
<sequence>MEAAKQLHAHLIVSGFHRNPFHISKVLISYAVSEPHLSEAILVFKEVDNPNTFIYNTMLRAFAQSRNPIDAILLYGRAKAEGLKQDHMTFPFIFKACARIPAAREGQWIHTHAVKLGFISDLFISNALIHLYCSFEEIDFAQKVFDEMPIRDFVSWNSLICGCWQKHRFADVLCYFNSMRAAQVKADKVTMVSVVSACSQLGEWELAESMIKFIKENSIEVDVYLGNTLIDYYGRRGLVESAQRVFDKMPQRNTMSMNAMVAAYAKAGNLPAARKIFDSIPQKDLVSWSSMITGYSQAGQFSQALVLFRQMQQAKFKPDKIVIVDVLSACAHIGYLHLGRSIHCFIHRYQITRDIYVGNSLIFMYSKCGCIKEACQVFDGMIEKDTVTWNSIIMGLATSVDANAALLVFSNMLNRRFKPDDVTFIGVLTACVHSGLVEKGLKLFRSMRRVHGLEPQMKHYGCVVDLLARAGEVEKAFEFIQQLPMSTDPVVWRTLLGACKVHGDVALAEDAS</sequence>
<accession>A0A2I0AXQ6</accession>
<dbReference type="Pfam" id="PF13041">
    <property type="entry name" value="PPR_2"/>
    <property type="match status" value="2"/>
</dbReference>
<dbReference type="Pfam" id="PF01535">
    <property type="entry name" value="PPR"/>
    <property type="match status" value="7"/>
</dbReference>
<name>A0A2I0AXQ6_9ASPA</name>
<dbReference type="GO" id="GO:0003723">
    <property type="term" value="F:RNA binding"/>
    <property type="evidence" value="ECO:0007669"/>
    <property type="project" value="InterPro"/>
</dbReference>
<keyword evidence="4" id="KW-1185">Reference proteome</keyword>
<evidence type="ECO:0000313" key="3">
    <source>
        <dbReference type="EMBL" id="PKA60306.1"/>
    </source>
</evidence>
<evidence type="ECO:0000256" key="2">
    <source>
        <dbReference type="PROSITE-ProRule" id="PRU00708"/>
    </source>
</evidence>
<protein>
    <submittedName>
        <fullName evidence="3">Pentatricopeptide repeat-containing protein</fullName>
        <ecNumber evidence="3">3.6.1.-</ecNumber>
    </submittedName>
</protein>
<dbReference type="EMBL" id="KZ451939">
    <property type="protein sequence ID" value="PKA60306.1"/>
    <property type="molecule type" value="Genomic_DNA"/>
</dbReference>
<evidence type="ECO:0000256" key="1">
    <source>
        <dbReference type="ARBA" id="ARBA00022737"/>
    </source>
</evidence>
<dbReference type="PANTHER" id="PTHR47926:SF440">
    <property type="entry name" value="REPEAT-CONTAINING PROTEIN, PUTATIVE-RELATED"/>
    <property type="match status" value="1"/>
</dbReference>
<feature type="repeat" description="PPR" evidence="2">
    <location>
        <begin position="121"/>
        <end position="155"/>
    </location>
</feature>
<feature type="repeat" description="PPR" evidence="2">
    <location>
        <begin position="222"/>
        <end position="256"/>
    </location>
</feature>
<dbReference type="FunFam" id="1.25.40.10:FF:000427">
    <property type="entry name" value="Pentatricopeptide repeat-containing protein chloroplastic"/>
    <property type="match status" value="1"/>
</dbReference>
<dbReference type="GO" id="GO:0009451">
    <property type="term" value="P:RNA modification"/>
    <property type="evidence" value="ECO:0007669"/>
    <property type="project" value="InterPro"/>
</dbReference>
<keyword evidence="3" id="KW-0378">Hydrolase</keyword>
<reference evidence="3 4" key="1">
    <citation type="journal article" date="2017" name="Nature">
        <title>The Apostasia genome and the evolution of orchids.</title>
        <authorList>
            <person name="Zhang G.Q."/>
            <person name="Liu K.W."/>
            <person name="Li Z."/>
            <person name="Lohaus R."/>
            <person name="Hsiao Y.Y."/>
            <person name="Niu S.C."/>
            <person name="Wang J.Y."/>
            <person name="Lin Y.C."/>
            <person name="Xu Q."/>
            <person name="Chen L.J."/>
            <person name="Yoshida K."/>
            <person name="Fujiwara S."/>
            <person name="Wang Z.W."/>
            <person name="Zhang Y.Q."/>
            <person name="Mitsuda N."/>
            <person name="Wang M."/>
            <person name="Liu G.H."/>
            <person name="Pecoraro L."/>
            <person name="Huang H.X."/>
            <person name="Xiao X.J."/>
            <person name="Lin M."/>
            <person name="Wu X.Y."/>
            <person name="Wu W.L."/>
            <person name="Chen Y.Y."/>
            <person name="Chang S.B."/>
            <person name="Sakamoto S."/>
            <person name="Ohme-Takagi M."/>
            <person name="Yagi M."/>
            <person name="Zeng S.J."/>
            <person name="Shen C.Y."/>
            <person name="Yeh C.M."/>
            <person name="Luo Y.B."/>
            <person name="Tsai W.C."/>
            <person name="Van de Peer Y."/>
            <person name="Liu Z.J."/>
        </authorList>
    </citation>
    <scope>NUCLEOTIDE SEQUENCE [LARGE SCALE GENOMIC DNA]</scope>
    <source>
        <strain evidence="4">cv. Shenzhen</strain>
        <tissue evidence="3">Stem</tissue>
    </source>
</reference>
<feature type="repeat" description="PPR" evidence="2">
    <location>
        <begin position="284"/>
        <end position="318"/>
    </location>
</feature>
<organism evidence="3 4">
    <name type="scientific">Apostasia shenzhenica</name>
    <dbReference type="NCBI Taxonomy" id="1088818"/>
    <lineage>
        <taxon>Eukaryota</taxon>
        <taxon>Viridiplantae</taxon>
        <taxon>Streptophyta</taxon>
        <taxon>Embryophyta</taxon>
        <taxon>Tracheophyta</taxon>
        <taxon>Spermatophyta</taxon>
        <taxon>Magnoliopsida</taxon>
        <taxon>Liliopsida</taxon>
        <taxon>Asparagales</taxon>
        <taxon>Orchidaceae</taxon>
        <taxon>Apostasioideae</taxon>
        <taxon>Apostasia</taxon>
    </lineage>
</organism>
<dbReference type="GO" id="GO:0016787">
    <property type="term" value="F:hydrolase activity"/>
    <property type="evidence" value="ECO:0007669"/>
    <property type="project" value="UniProtKB-KW"/>
</dbReference>
<dbReference type="PROSITE" id="PS51375">
    <property type="entry name" value="PPR"/>
    <property type="match status" value="5"/>
</dbReference>
<dbReference type="InterPro" id="IPR046960">
    <property type="entry name" value="PPR_At4g14850-like_plant"/>
</dbReference>
<dbReference type="Gene3D" id="1.25.40.10">
    <property type="entry name" value="Tetratricopeptide repeat domain"/>
    <property type="match status" value="4"/>
</dbReference>
<dbReference type="AlphaFoldDB" id="A0A2I0AXQ6"/>
<dbReference type="Proteomes" id="UP000236161">
    <property type="component" value="Unassembled WGS sequence"/>
</dbReference>
<dbReference type="EC" id="3.6.1.-" evidence="3"/>
<dbReference type="NCBIfam" id="TIGR00756">
    <property type="entry name" value="PPR"/>
    <property type="match status" value="4"/>
</dbReference>